<evidence type="ECO:0008006" key="3">
    <source>
        <dbReference type="Google" id="ProtNLM"/>
    </source>
</evidence>
<gene>
    <name evidence="1" type="ORF">D5018_10695</name>
</gene>
<dbReference type="RefSeq" id="WP_121838998.1">
    <property type="nucleotide sequence ID" value="NZ_ML014777.1"/>
</dbReference>
<dbReference type="AlphaFoldDB" id="A0A3L8PWP6"/>
<sequence length="262" mass="29594">MIFTISLIVISALLLLIIGINLYQQHKEKQNADRRVQHQQQRAKIDETAKVLEHISLFPCSNQIMIVLYKRLVDEMNTAASVAPNSLKKDYERQLIDFEAQINQLESSPSSPPSLDGIQIPNDDKQLVLMVQVLKKLKAILRSEHNKGKIDPTVFTNEDNRINSMQLRINVDTMLSRAQKAKDIKQYGSAKQMLNKALATLNSIKLNNPDDHFVQSKLNLAQSISASIDNSQQQKAIESIPTAKAANGEDDIDVLFQPKKKW</sequence>
<name>A0A3L8PWP6_9GAMM</name>
<accession>A0A3L8PWP6</accession>
<dbReference type="EMBL" id="QZEI01000028">
    <property type="protein sequence ID" value="RLV59721.1"/>
    <property type="molecule type" value="Genomic_DNA"/>
</dbReference>
<evidence type="ECO:0000313" key="2">
    <source>
        <dbReference type="Proteomes" id="UP000281474"/>
    </source>
</evidence>
<reference evidence="1 2" key="1">
    <citation type="submission" date="2018-09" db="EMBL/GenBank/DDBJ databases">
        <title>Phylogeny of the Shewanellaceae, and recommendation for two new genera, Pseudoshewanella and Parashewanella.</title>
        <authorList>
            <person name="Wang G."/>
        </authorList>
    </citation>
    <scope>NUCLEOTIDE SEQUENCE [LARGE SCALE GENOMIC DNA]</scope>
    <source>
        <strain evidence="1 2">C51</strain>
    </source>
</reference>
<organism evidence="1 2">
    <name type="scientific">Parashewanella curva</name>
    <dbReference type="NCBI Taxonomy" id="2338552"/>
    <lineage>
        <taxon>Bacteria</taxon>
        <taxon>Pseudomonadati</taxon>
        <taxon>Pseudomonadota</taxon>
        <taxon>Gammaproteobacteria</taxon>
        <taxon>Alteromonadales</taxon>
        <taxon>Shewanellaceae</taxon>
        <taxon>Parashewanella</taxon>
    </lineage>
</organism>
<comment type="caution">
    <text evidence="1">The sequence shown here is derived from an EMBL/GenBank/DDBJ whole genome shotgun (WGS) entry which is preliminary data.</text>
</comment>
<proteinExistence type="predicted"/>
<dbReference type="OrthoDB" id="5899712at2"/>
<evidence type="ECO:0000313" key="1">
    <source>
        <dbReference type="EMBL" id="RLV59721.1"/>
    </source>
</evidence>
<protein>
    <recommendedName>
        <fullName evidence="3">DNA repair protein</fullName>
    </recommendedName>
</protein>
<dbReference type="Proteomes" id="UP000281474">
    <property type="component" value="Unassembled WGS sequence"/>
</dbReference>
<keyword evidence="2" id="KW-1185">Reference proteome</keyword>